<gene>
    <name evidence="1" type="ORF">E1286_43715</name>
</gene>
<keyword evidence="1" id="KW-0436">Ligase</keyword>
<dbReference type="SUPFAM" id="SSF53244">
    <property type="entry name" value="MurD-like peptide ligases, peptide-binding domain"/>
    <property type="match status" value="1"/>
</dbReference>
<dbReference type="EMBL" id="SMKQ01000287">
    <property type="protein sequence ID" value="TDD32353.1"/>
    <property type="molecule type" value="Genomic_DNA"/>
</dbReference>
<feature type="non-terminal residue" evidence="1">
    <location>
        <position position="1"/>
    </location>
</feature>
<comment type="caution">
    <text evidence="1">The sequence shown here is derived from an EMBL/GenBank/DDBJ whole genome shotgun (WGS) entry which is preliminary data.</text>
</comment>
<sequence length="59" mass="5868">TGGGAHLGQGARIVHVPDAEAAAVELAGWLRPGDAVLIKGPRAMGLERTAELLLGGAAQ</sequence>
<dbReference type="GO" id="GO:0016881">
    <property type="term" value="F:acid-amino acid ligase activity"/>
    <property type="evidence" value="ECO:0007669"/>
    <property type="project" value="InterPro"/>
</dbReference>
<proteinExistence type="predicted"/>
<dbReference type="Gene3D" id="3.90.190.20">
    <property type="entry name" value="Mur ligase, C-terminal domain"/>
    <property type="match status" value="1"/>
</dbReference>
<organism evidence="1 2">
    <name type="scientific">Nonomuraea terrae</name>
    <dbReference type="NCBI Taxonomy" id="2530383"/>
    <lineage>
        <taxon>Bacteria</taxon>
        <taxon>Bacillati</taxon>
        <taxon>Actinomycetota</taxon>
        <taxon>Actinomycetes</taxon>
        <taxon>Streptosporangiales</taxon>
        <taxon>Streptosporangiaceae</taxon>
        <taxon>Nonomuraea</taxon>
    </lineage>
</organism>
<protein>
    <submittedName>
        <fullName evidence="1">UDP-N-acetylmuramoyl-tripeptide--D-alanyl-D-alanine ligase</fullName>
    </submittedName>
</protein>
<keyword evidence="2" id="KW-1185">Reference proteome</keyword>
<dbReference type="Proteomes" id="UP000295302">
    <property type="component" value="Unassembled WGS sequence"/>
</dbReference>
<dbReference type="AlphaFoldDB" id="A0A4R4XMR1"/>
<evidence type="ECO:0000313" key="1">
    <source>
        <dbReference type="EMBL" id="TDD32353.1"/>
    </source>
</evidence>
<name>A0A4R4XMR1_9ACTN</name>
<dbReference type="InterPro" id="IPR036615">
    <property type="entry name" value="Mur_ligase_C_dom_sf"/>
</dbReference>
<reference evidence="1 2" key="1">
    <citation type="submission" date="2019-03" db="EMBL/GenBank/DDBJ databases">
        <title>Draft genome sequences of novel Actinobacteria.</title>
        <authorList>
            <person name="Sahin N."/>
            <person name="Ay H."/>
            <person name="Saygin H."/>
        </authorList>
    </citation>
    <scope>NUCLEOTIDE SEQUENCE [LARGE SCALE GENOMIC DNA]</scope>
    <source>
        <strain evidence="1 2">CH32</strain>
    </source>
</reference>
<evidence type="ECO:0000313" key="2">
    <source>
        <dbReference type="Proteomes" id="UP000295302"/>
    </source>
</evidence>
<accession>A0A4R4XMR1</accession>